<name>A0A5J4IQB1_9FLAO</name>
<evidence type="ECO:0000313" key="1">
    <source>
        <dbReference type="EMBL" id="GER59939.1"/>
    </source>
</evidence>
<dbReference type="InterPro" id="IPR016181">
    <property type="entry name" value="Acyl_CoA_acyltransferase"/>
</dbReference>
<reference evidence="1 2" key="1">
    <citation type="submission" date="2019-08" db="EMBL/GenBank/DDBJ databases">
        <title>Draft genome sequence of Ulvibacter marinus type strain NBRC 109484.</title>
        <authorList>
            <person name="Kawano K."/>
            <person name="Ushijima N."/>
            <person name="Kihara M."/>
            <person name="Itoh H."/>
        </authorList>
    </citation>
    <scope>NUCLEOTIDE SEQUENCE [LARGE SCALE GENOMIC DNA]</scope>
    <source>
        <strain evidence="1 2">NBRC 109484</strain>
    </source>
</reference>
<accession>A0A5J4IQB1</accession>
<gene>
    <name evidence="1" type="ORF">ULMA_20470</name>
</gene>
<organism evidence="1 2">
    <name type="scientific">Patiriisocius marinus</name>
    <dbReference type="NCBI Taxonomy" id="1397112"/>
    <lineage>
        <taxon>Bacteria</taxon>
        <taxon>Pseudomonadati</taxon>
        <taxon>Bacteroidota</taxon>
        <taxon>Flavobacteriia</taxon>
        <taxon>Flavobacteriales</taxon>
        <taxon>Flavobacteriaceae</taxon>
        <taxon>Patiriisocius</taxon>
    </lineage>
</organism>
<comment type="caution">
    <text evidence="1">The sequence shown here is derived from an EMBL/GenBank/DDBJ whole genome shotgun (WGS) entry which is preliminary data.</text>
</comment>
<protein>
    <submittedName>
        <fullName evidence="1">Uncharacterized protein</fullName>
    </submittedName>
</protein>
<keyword evidence="2" id="KW-1185">Reference proteome</keyword>
<dbReference type="Gene3D" id="3.40.630.30">
    <property type="match status" value="1"/>
</dbReference>
<dbReference type="Proteomes" id="UP000326509">
    <property type="component" value="Unassembled WGS sequence"/>
</dbReference>
<dbReference type="SUPFAM" id="SSF55729">
    <property type="entry name" value="Acyl-CoA N-acyltransferases (Nat)"/>
    <property type="match status" value="1"/>
</dbReference>
<dbReference type="AlphaFoldDB" id="A0A5J4IQB1"/>
<proteinExistence type="predicted"/>
<dbReference type="EMBL" id="BKCG01000005">
    <property type="protein sequence ID" value="GER59939.1"/>
    <property type="molecule type" value="Genomic_DNA"/>
</dbReference>
<sequence length="333" mass="38390">MGNPHLKNNNIYTVKRYTESQKELWNAFVENAKNATFLFNRNFMDYHSDRFKDHSVLVFKEEKLYAVLPANEVNGKVISHQGLTYGSFVLAESGKLLYSLEAFKEVLKYYESEGITAIEIRNIPTFYNTMPADELSYFLFLAKAEMVKRDVLMVIDTTNKLKFQKNRREGINKAIRNGLRIKTDGNFKDFWNKILIPNLEQKHGIKPVHTLEEIELLAAKFPEQIKQVNVYKDDEIVAGTTVFLTKTTIHPQYISGNATKNAYGSIDLAYDFIINHFDKSKRYFDFNISSENNGKALNSGLIFWKETCGARAYTADTYVINTANYRSIDLTIL</sequence>
<evidence type="ECO:0000313" key="2">
    <source>
        <dbReference type="Proteomes" id="UP000326509"/>
    </source>
</evidence>